<feature type="domain" description="Alpha-L-rhamnosidase six-hairpin glycosidase" evidence="3">
    <location>
        <begin position="386"/>
        <end position="643"/>
    </location>
</feature>
<dbReference type="Gene3D" id="2.60.120.260">
    <property type="entry name" value="Galactose-binding domain-like"/>
    <property type="match status" value="2"/>
</dbReference>
<sequence>MNHKPEEWKAQWIWSESEDVRERSEEHEIVYFRRCFEVAEPAASRLVVHVSADSRYRLYLNGQSVSVGPCKGDRFTRYFETVDITDKLVEGMNVLAAKVVHYRSCEPFRLGIGGPASVWRSGQGVFLLEGNLIAKNGSATIDLSTDSRWECLRDAATCFVAGGQDTLYVGGTEQTDGRLLPFGWLKMRDKAQGWRPAVMVSEIMDVLYGQLTPWPLEARAIPPLYEIENGYVGVKRILPSNALPDFYLLDGDSNGSGWLVRAGETLEVELDAGGLTTGYPYLDLTGGRGTTVEILYSECYEREAESTIRRNKDIRDDPEGRCLYGEFDRYIVAGQGETDKENYERYEPFEFRTFRYVRLTVRAGEEDVRLHRFNYSETGYPLEVKASFASSDPTLLPLWEISINTLRRCMHETYEDCPYYEQLQYIMDTRLQVLFTYQISADDRLARKAIFDFHSSLMPNGMIQSRYPSVYPQVIPGFSIYWIMMVADHYRYFGDAELVRRYLPTIDAVLHWFAQHVEASGLMGAMPQSVWSFVDWVEEWREGRGVPTANEYGPLTAYSLFYVLALQTAAELNEVCGRHSTAEEYMNRAAAVQEAVRSNCWSAERRLFADGPTVQLYSQHCQIFAVLTRTVPDGQAGELLSHMLEQRDLPTVSYAMSFYLFRALEKAGLYDKSYRLWDTWRDLAAMNLTSWVEDPVSQRSDCHGWGSVPLYEFTACVLGVSPMEPGSRGILIRPDTSYLEWAEGAVATAGGVVHVSWRRREDGTIACQIDCPEQIPARLELPDGRVVELAQGGRVSI</sequence>
<dbReference type="PANTHER" id="PTHR34987">
    <property type="entry name" value="C, PUTATIVE (AFU_ORTHOLOGUE AFUA_3G02880)-RELATED"/>
    <property type="match status" value="1"/>
</dbReference>
<evidence type="ECO:0000259" key="4">
    <source>
        <dbReference type="Pfam" id="PF17390"/>
    </source>
</evidence>
<dbReference type="InterPro" id="IPR008902">
    <property type="entry name" value="Rhamnosid_concanavalin"/>
</dbReference>
<organism evidence="5 6">
    <name type="scientific">Paenibacillus agaridevorans</name>
    <dbReference type="NCBI Taxonomy" id="171404"/>
    <lineage>
        <taxon>Bacteria</taxon>
        <taxon>Bacillati</taxon>
        <taxon>Bacillota</taxon>
        <taxon>Bacilli</taxon>
        <taxon>Bacillales</taxon>
        <taxon>Paenibacillaceae</taxon>
        <taxon>Paenibacillus</taxon>
    </lineage>
</organism>
<dbReference type="InterPro" id="IPR035396">
    <property type="entry name" value="Bac_rhamnosid6H"/>
</dbReference>
<evidence type="ECO:0000313" key="5">
    <source>
        <dbReference type="EMBL" id="GBG05634.1"/>
    </source>
</evidence>
<dbReference type="Pfam" id="PF17389">
    <property type="entry name" value="Bac_rhamnosid6H"/>
    <property type="match status" value="1"/>
</dbReference>
<feature type="domain" description="Alpha-L-rhamnosidase C-terminal" evidence="4">
    <location>
        <begin position="719"/>
        <end position="792"/>
    </location>
</feature>
<evidence type="ECO:0000259" key="2">
    <source>
        <dbReference type="Pfam" id="PF08531"/>
    </source>
</evidence>
<dbReference type="Pfam" id="PF17390">
    <property type="entry name" value="Bac_rhamnosid_C"/>
    <property type="match status" value="1"/>
</dbReference>
<dbReference type="Pfam" id="PF05592">
    <property type="entry name" value="Bac_rhamnosid"/>
    <property type="match status" value="1"/>
</dbReference>
<dbReference type="InterPro" id="IPR035398">
    <property type="entry name" value="Bac_rhamnosid_C"/>
</dbReference>
<feature type="domain" description="Bacterial alpha-L-rhamnosidase N-terminal" evidence="2">
    <location>
        <begin position="45"/>
        <end position="203"/>
    </location>
</feature>
<dbReference type="Proteomes" id="UP000245202">
    <property type="component" value="Unassembled WGS sequence"/>
</dbReference>
<accession>A0A2R5EQF6</accession>
<dbReference type="Gene3D" id="1.50.10.10">
    <property type="match status" value="1"/>
</dbReference>
<protein>
    <submittedName>
        <fullName evidence="5">Uncharacterized protein</fullName>
    </submittedName>
</protein>
<dbReference type="RefSeq" id="WP_108991104.1">
    <property type="nucleotide sequence ID" value="NZ_BDQX01000011.1"/>
</dbReference>
<evidence type="ECO:0000313" key="6">
    <source>
        <dbReference type="Proteomes" id="UP000245202"/>
    </source>
</evidence>
<gene>
    <name evidence="5" type="ORF">PAT3040_00118</name>
</gene>
<keyword evidence="6" id="KW-1185">Reference proteome</keyword>
<dbReference type="SUPFAM" id="SSF48208">
    <property type="entry name" value="Six-hairpin glycosidases"/>
    <property type="match status" value="1"/>
</dbReference>
<dbReference type="InterPro" id="IPR008928">
    <property type="entry name" value="6-hairpin_glycosidase_sf"/>
</dbReference>
<dbReference type="InterPro" id="IPR008979">
    <property type="entry name" value="Galactose-bd-like_sf"/>
</dbReference>
<feature type="domain" description="Alpha-L-rhamnosidase concanavalin-like" evidence="1">
    <location>
        <begin position="270"/>
        <end position="365"/>
    </location>
</feature>
<dbReference type="SUPFAM" id="SSF49785">
    <property type="entry name" value="Galactose-binding domain-like"/>
    <property type="match status" value="1"/>
</dbReference>
<dbReference type="GO" id="GO:0005975">
    <property type="term" value="P:carbohydrate metabolic process"/>
    <property type="evidence" value="ECO:0007669"/>
    <property type="project" value="InterPro"/>
</dbReference>
<comment type="caution">
    <text evidence="5">The sequence shown here is derived from an EMBL/GenBank/DDBJ whole genome shotgun (WGS) entry which is preliminary data.</text>
</comment>
<dbReference type="InterPro" id="IPR012341">
    <property type="entry name" value="6hp_glycosidase-like_sf"/>
</dbReference>
<proteinExistence type="predicted"/>
<evidence type="ECO:0000259" key="3">
    <source>
        <dbReference type="Pfam" id="PF17389"/>
    </source>
</evidence>
<name>A0A2R5EQF6_9BACL</name>
<dbReference type="AlphaFoldDB" id="A0A2R5EQF6"/>
<dbReference type="EMBL" id="BDQX01000011">
    <property type="protein sequence ID" value="GBG05634.1"/>
    <property type="molecule type" value="Genomic_DNA"/>
</dbReference>
<dbReference type="InterPro" id="IPR013737">
    <property type="entry name" value="Bac_rhamnosid_N"/>
</dbReference>
<dbReference type="Gene3D" id="2.60.420.10">
    <property type="entry name" value="Maltose phosphorylase, domain 3"/>
    <property type="match status" value="1"/>
</dbReference>
<dbReference type="PANTHER" id="PTHR34987:SF2">
    <property type="entry name" value="B, PUTATIVE (AFU_ORTHOLOGUE AFUA_7G05040)-RELATED"/>
    <property type="match status" value="1"/>
</dbReference>
<evidence type="ECO:0000259" key="1">
    <source>
        <dbReference type="Pfam" id="PF05592"/>
    </source>
</evidence>
<dbReference type="Pfam" id="PF08531">
    <property type="entry name" value="Bac_rhamnosid_N"/>
    <property type="match status" value="1"/>
</dbReference>
<reference evidence="5 6" key="1">
    <citation type="submission" date="2017-08" db="EMBL/GenBank/DDBJ databases">
        <title>Substantial Increase in Enzyme Production by Combined Drug-Resistance Mutations in Paenibacillus agaridevorans.</title>
        <authorList>
            <person name="Tanaka Y."/>
            <person name="Funane K."/>
            <person name="Hosaka T."/>
            <person name="Shiwa Y."/>
            <person name="Fujita N."/>
            <person name="Miyazaki T."/>
            <person name="Yoshikawa H."/>
            <person name="Murakami K."/>
            <person name="Kasahara K."/>
            <person name="Inaoka T."/>
            <person name="Hiraga Y."/>
            <person name="Ochi K."/>
        </authorList>
    </citation>
    <scope>NUCLEOTIDE SEQUENCE [LARGE SCALE GENOMIC DNA]</scope>
    <source>
        <strain evidence="5 6">T-3040</strain>
    </source>
</reference>